<keyword evidence="5 11" id="KW-0444">Lipid biosynthesis</keyword>
<evidence type="ECO:0000256" key="1">
    <source>
        <dbReference type="ARBA" id="ARBA00004771"/>
    </source>
</evidence>
<dbReference type="Pfam" id="PF03007">
    <property type="entry name" value="WS_DGAT_cat"/>
    <property type="match status" value="1"/>
</dbReference>
<evidence type="ECO:0000313" key="14">
    <source>
        <dbReference type="EMBL" id="TPG36696.1"/>
    </source>
</evidence>
<evidence type="ECO:0000256" key="9">
    <source>
        <dbReference type="ARBA" id="ARBA00023315"/>
    </source>
</evidence>
<evidence type="ECO:0000256" key="5">
    <source>
        <dbReference type="ARBA" id="ARBA00022516"/>
    </source>
</evidence>
<evidence type="ECO:0000256" key="3">
    <source>
        <dbReference type="ARBA" id="ARBA00009587"/>
    </source>
</evidence>
<evidence type="ECO:0000256" key="2">
    <source>
        <dbReference type="ARBA" id="ARBA00005189"/>
    </source>
</evidence>
<gene>
    <name evidence="14" type="ORF">EAH80_01765</name>
</gene>
<dbReference type="Pfam" id="PF06974">
    <property type="entry name" value="WS_DGAT_C"/>
    <property type="match status" value="1"/>
</dbReference>
<feature type="domain" description="O-acyltransferase WSD1 C-terminal" evidence="13">
    <location>
        <begin position="325"/>
        <end position="473"/>
    </location>
</feature>
<evidence type="ECO:0000259" key="12">
    <source>
        <dbReference type="Pfam" id="PF03007"/>
    </source>
</evidence>
<dbReference type="PANTHER" id="PTHR31650">
    <property type="entry name" value="O-ACYLTRANSFERASE (WSD1-LIKE) FAMILY PROTEIN"/>
    <property type="match status" value="1"/>
</dbReference>
<dbReference type="NCBIfam" id="TIGR02946">
    <property type="entry name" value="acyl_WS_DGAT"/>
    <property type="match status" value="1"/>
</dbReference>
<comment type="similarity">
    <text evidence="3 11">Belongs to the long-chain O-acyltransferase family.</text>
</comment>
<evidence type="ECO:0000259" key="13">
    <source>
        <dbReference type="Pfam" id="PF06974"/>
    </source>
</evidence>
<evidence type="ECO:0000256" key="7">
    <source>
        <dbReference type="ARBA" id="ARBA00022798"/>
    </source>
</evidence>
<comment type="pathway">
    <text evidence="2">Lipid metabolism.</text>
</comment>
<dbReference type="EMBL" id="RCZG01000001">
    <property type="protein sequence ID" value="TPG36696.1"/>
    <property type="molecule type" value="Genomic_DNA"/>
</dbReference>
<dbReference type="GO" id="GO:0019432">
    <property type="term" value="P:triglyceride biosynthetic process"/>
    <property type="evidence" value="ECO:0007669"/>
    <property type="project" value="UniProtKB-UniPathway"/>
</dbReference>
<evidence type="ECO:0000256" key="4">
    <source>
        <dbReference type="ARBA" id="ARBA00013244"/>
    </source>
</evidence>
<dbReference type="UniPathway" id="UPA00282"/>
<dbReference type="GO" id="GO:0071731">
    <property type="term" value="P:response to nitric oxide"/>
    <property type="evidence" value="ECO:0007669"/>
    <property type="project" value="TreeGrafter"/>
</dbReference>
<dbReference type="RefSeq" id="WP_140687486.1">
    <property type="nucleotide sequence ID" value="NZ_RCZG01000001.1"/>
</dbReference>
<dbReference type="InterPro" id="IPR009721">
    <property type="entry name" value="O-acyltransferase_WSD1_C"/>
</dbReference>
<keyword evidence="15" id="KW-1185">Reference proteome</keyword>
<dbReference type="EC" id="2.3.1.20" evidence="4 11"/>
<dbReference type="GO" id="GO:0006071">
    <property type="term" value="P:glycerol metabolic process"/>
    <property type="evidence" value="ECO:0007669"/>
    <property type="project" value="UniProtKB-KW"/>
</dbReference>
<comment type="catalytic activity">
    <reaction evidence="10 11">
        <text>an acyl-CoA + a 1,2-diacyl-sn-glycerol = a triacyl-sn-glycerol + CoA</text>
        <dbReference type="Rhea" id="RHEA:10868"/>
        <dbReference type="ChEBI" id="CHEBI:17815"/>
        <dbReference type="ChEBI" id="CHEBI:57287"/>
        <dbReference type="ChEBI" id="CHEBI:58342"/>
        <dbReference type="ChEBI" id="CHEBI:64615"/>
        <dbReference type="EC" id="2.3.1.20"/>
    </reaction>
</comment>
<feature type="domain" description="O-acyltransferase WSD1-like N-terminal" evidence="12">
    <location>
        <begin position="4"/>
        <end position="283"/>
    </location>
</feature>
<dbReference type="GO" id="GO:0051701">
    <property type="term" value="P:biological process involved in interaction with host"/>
    <property type="evidence" value="ECO:0007669"/>
    <property type="project" value="TreeGrafter"/>
</dbReference>
<dbReference type="Proteomes" id="UP000320095">
    <property type="component" value="Unassembled WGS sequence"/>
</dbReference>
<evidence type="ECO:0000256" key="6">
    <source>
        <dbReference type="ARBA" id="ARBA00022679"/>
    </source>
</evidence>
<comment type="caution">
    <text evidence="14">The sequence shown here is derived from an EMBL/GenBank/DDBJ whole genome shotgun (WGS) entry which is preliminary data.</text>
</comment>
<organism evidence="14 15">
    <name type="scientific">Mycolicibacterium hodleri</name>
    <dbReference type="NCBI Taxonomy" id="49897"/>
    <lineage>
        <taxon>Bacteria</taxon>
        <taxon>Bacillati</taxon>
        <taxon>Actinomycetota</taxon>
        <taxon>Actinomycetes</taxon>
        <taxon>Mycobacteriales</taxon>
        <taxon>Mycobacteriaceae</taxon>
        <taxon>Mycolicibacterium</taxon>
    </lineage>
</organism>
<dbReference type="AlphaFoldDB" id="A0A502EJL7"/>
<dbReference type="GO" id="GO:0001666">
    <property type="term" value="P:response to hypoxia"/>
    <property type="evidence" value="ECO:0007669"/>
    <property type="project" value="TreeGrafter"/>
</dbReference>
<dbReference type="GO" id="GO:0004144">
    <property type="term" value="F:diacylglycerol O-acyltransferase activity"/>
    <property type="evidence" value="ECO:0007669"/>
    <property type="project" value="UniProtKB-EC"/>
</dbReference>
<dbReference type="InterPro" id="IPR045034">
    <property type="entry name" value="O-acyltransferase_WSD1-like"/>
</dbReference>
<comment type="pathway">
    <text evidence="1 11">Glycerolipid metabolism; triacylglycerol biosynthesis.</text>
</comment>
<keyword evidence="9 11" id="KW-0012">Acyltransferase</keyword>
<dbReference type="SUPFAM" id="SSF52777">
    <property type="entry name" value="CoA-dependent acyltransferases"/>
    <property type="match status" value="1"/>
</dbReference>
<keyword evidence="7 11" id="KW-0319">Glycerol metabolism</keyword>
<sequence length="491" mass="53165">MEQLSWTDDMMLRAERPETPMQIQMLLIYDQTTAPGGRVTFKRILEEIDARLHLAPTFRRRLTELPGGLHMPYWVDDPDFDLEYHVRHIALPQPGDWRQLCIQIARIHGRQLDLRRPPWEMTVIEGLNAVPGVPKGSFAISLKLHHCVVDGMESVELMAAMHDLAADGPRPASPARRFEPGPLPSTSDLVARTATNIALYPLRASRVLLPTAFNAIRQLHSLPGALASGVAATLSPGSASIFTPSTRFNGPATPHRVFEARFHDLADFKRIKGCVPKATINDVTLAYVGGALRHYLSGHDELPDENLAAACPASIRSSDERGAGGNRLFGRLHTLGTSIADPLERLATIVEETSASRENADSAGNSRFLDLVGVVPTALLGLTVKAAIVMPFSAPTVATTTVSNVPGPKEPIYFAGARLQRVTGLGPLIGGMNLFHVVASYNGGISIGATADRSALPDPARYAECMQTSFDELLGAARQAKQHQAQATTRM</sequence>
<proteinExistence type="inferred from homology"/>
<evidence type="ECO:0000256" key="11">
    <source>
        <dbReference type="RuleBase" id="RU361241"/>
    </source>
</evidence>
<evidence type="ECO:0000313" key="15">
    <source>
        <dbReference type="Proteomes" id="UP000320095"/>
    </source>
</evidence>
<dbReference type="InterPro" id="IPR014292">
    <property type="entry name" value="Acyl_transf_WS/DGAT"/>
</dbReference>
<dbReference type="OrthoDB" id="4506402at2"/>
<protein>
    <recommendedName>
        <fullName evidence="4 11">Diacylglycerol O-acyltransferase</fullName>
        <ecNumber evidence="4 11">2.3.1.20</ecNumber>
    </recommendedName>
</protein>
<keyword evidence="8 11" id="KW-0443">Lipid metabolism</keyword>
<keyword evidence="6 11" id="KW-0808">Transferase</keyword>
<dbReference type="PANTHER" id="PTHR31650:SF1">
    <property type="entry name" value="WAX ESTER SYNTHASE_DIACYLGLYCEROL ACYLTRANSFERASE 4-RELATED"/>
    <property type="match status" value="1"/>
</dbReference>
<dbReference type="GO" id="GO:0005886">
    <property type="term" value="C:plasma membrane"/>
    <property type="evidence" value="ECO:0007669"/>
    <property type="project" value="TreeGrafter"/>
</dbReference>
<reference evidence="14 15" key="1">
    <citation type="journal article" date="2019" name="Environ. Microbiol.">
        <title>Species interactions and distinct microbial communities in high Arctic permafrost affected cryosols are associated with the CH4 and CO2 gas fluxes.</title>
        <authorList>
            <person name="Altshuler I."/>
            <person name="Hamel J."/>
            <person name="Turney S."/>
            <person name="Magnuson E."/>
            <person name="Levesque R."/>
            <person name="Greer C."/>
            <person name="Whyte L.G."/>
        </authorList>
    </citation>
    <scope>NUCLEOTIDE SEQUENCE [LARGE SCALE GENOMIC DNA]</scope>
    <source>
        <strain evidence="14 15">S5.20</strain>
    </source>
</reference>
<dbReference type="InterPro" id="IPR004255">
    <property type="entry name" value="O-acyltransferase_WSD1_N"/>
</dbReference>
<evidence type="ECO:0000256" key="10">
    <source>
        <dbReference type="ARBA" id="ARBA00048109"/>
    </source>
</evidence>
<evidence type="ECO:0000256" key="8">
    <source>
        <dbReference type="ARBA" id="ARBA00023098"/>
    </source>
</evidence>
<accession>A0A502EJL7</accession>
<name>A0A502EJL7_9MYCO</name>